<organism evidence="11">
    <name type="scientific">Salvia splendens</name>
    <name type="common">Scarlet sage</name>
    <dbReference type="NCBI Taxonomy" id="180675"/>
    <lineage>
        <taxon>Eukaryota</taxon>
        <taxon>Viridiplantae</taxon>
        <taxon>Streptophyta</taxon>
        <taxon>Embryophyta</taxon>
        <taxon>Tracheophyta</taxon>
        <taxon>Spermatophyta</taxon>
        <taxon>Magnoliopsida</taxon>
        <taxon>eudicotyledons</taxon>
        <taxon>Gunneridae</taxon>
        <taxon>Pentapetalae</taxon>
        <taxon>asterids</taxon>
        <taxon>lamiids</taxon>
        <taxon>Lamiales</taxon>
        <taxon>Lamiaceae</taxon>
        <taxon>Nepetoideae</taxon>
        <taxon>Mentheae</taxon>
        <taxon>Salviinae</taxon>
        <taxon>Salvia</taxon>
        <taxon>Salvia subgen. Calosphace</taxon>
        <taxon>core Calosphace</taxon>
    </lineage>
</organism>
<dbReference type="GO" id="GO:0061630">
    <property type="term" value="F:ubiquitin protein ligase activity"/>
    <property type="evidence" value="ECO:0007669"/>
    <property type="project" value="UniProtKB-EC"/>
</dbReference>
<evidence type="ECO:0000256" key="1">
    <source>
        <dbReference type="ARBA" id="ARBA00000900"/>
    </source>
</evidence>
<keyword evidence="4" id="KW-0479">Metal-binding</keyword>
<sequence length="374" mass="40704">MAETPADQPPARSQPEARTGSGHQYWCYHCDKRVSVETLADLPDVVCCDSVPSAAAAVPDPLEDPNFGSQFIQVLRLIAQAAREEDAPPPLPSDPSSNDCLQIELDEWDNDDDEEEEDYEDEHSVEVVREEVENRERGAGNNRSVGSGDEDEEGIEVVAPRGEGEEDNEDEMVEMMRRRRDVLQLRLRDFASRAASRRNRILDWADVLIGQEDHSIELTLQVPDSDTYVGNPGDYVDASEYEALLQNLAESDSGARHGAPPAAKSVVEGLEGFFIDKEENVIACAICKDTVNVGEIAKNLPCGHGYHSDCIVTWLGARNSCPVCRFELPTDDPEYEEERKKRVVAAGSRVASSSSSPSAAGGGGGGDSPDSSLA</sequence>
<accession>A0A8X8XST5</accession>
<dbReference type="SUPFAM" id="SSF57850">
    <property type="entry name" value="RING/U-box"/>
    <property type="match status" value="1"/>
</dbReference>
<dbReference type="PANTHER" id="PTHR15710">
    <property type="entry name" value="E3 UBIQUITIN-PROTEIN LIGASE PRAJA"/>
    <property type="match status" value="1"/>
</dbReference>
<dbReference type="InterPro" id="IPR013083">
    <property type="entry name" value="Znf_RING/FYVE/PHD"/>
</dbReference>
<evidence type="ECO:0000256" key="5">
    <source>
        <dbReference type="ARBA" id="ARBA00022771"/>
    </source>
</evidence>
<evidence type="ECO:0000256" key="7">
    <source>
        <dbReference type="ARBA" id="ARBA00022833"/>
    </source>
</evidence>
<dbReference type="GO" id="GO:0005737">
    <property type="term" value="C:cytoplasm"/>
    <property type="evidence" value="ECO:0007669"/>
    <property type="project" value="TreeGrafter"/>
</dbReference>
<evidence type="ECO:0000259" key="10">
    <source>
        <dbReference type="PROSITE" id="PS50089"/>
    </source>
</evidence>
<evidence type="ECO:0000313" key="11">
    <source>
        <dbReference type="EMBL" id="KAG6419706.1"/>
    </source>
</evidence>
<reference evidence="11" key="1">
    <citation type="submission" date="2018-01" db="EMBL/GenBank/DDBJ databases">
        <authorList>
            <person name="Mao J.F."/>
        </authorList>
    </citation>
    <scope>NUCLEOTIDE SEQUENCE</scope>
    <source>
        <strain evidence="11">Huo1</strain>
        <tissue evidence="11">Leaf</tissue>
    </source>
</reference>
<dbReference type="Gene3D" id="3.30.40.10">
    <property type="entry name" value="Zinc/RING finger domain, C3HC4 (zinc finger)"/>
    <property type="match status" value="1"/>
</dbReference>
<feature type="region of interest" description="Disordered" evidence="9">
    <location>
        <begin position="110"/>
        <end position="169"/>
    </location>
</feature>
<comment type="catalytic activity">
    <reaction evidence="1">
        <text>S-ubiquitinyl-[E2 ubiquitin-conjugating enzyme]-L-cysteine + [acceptor protein]-L-lysine = [E2 ubiquitin-conjugating enzyme]-L-cysteine + N(6)-ubiquitinyl-[acceptor protein]-L-lysine.</text>
        <dbReference type="EC" id="2.3.2.27"/>
    </reaction>
</comment>
<dbReference type="Proteomes" id="UP000298416">
    <property type="component" value="Unassembled WGS sequence"/>
</dbReference>
<dbReference type="PROSITE" id="PS50089">
    <property type="entry name" value="ZF_RING_2"/>
    <property type="match status" value="1"/>
</dbReference>
<dbReference type="Pfam" id="PF13639">
    <property type="entry name" value="zf-RING_2"/>
    <property type="match status" value="1"/>
</dbReference>
<evidence type="ECO:0000256" key="2">
    <source>
        <dbReference type="ARBA" id="ARBA00012483"/>
    </source>
</evidence>
<feature type="compositionally biased region" description="Basic and acidic residues" evidence="9">
    <location>
        <begin position="122"/>
        <end position="138"/>
    </location>
</feature>
<dbReference type="EMBL" id="PNBA02000006">
    <property type="protein sequence ID" value="KAG6419706.1"/>
    <property type="molecule type" value="Genomic_DNA"/>
</dbReference>
<dbReference type="FunFam" id="3.30.40.10:FF:000127">
    <property type="entry name" value="E3 ubiquitin-protein ligase RNF181"/>
    <property type="match status" value="1"/>
</dbReference>
<dbReference type="EC" id="2.3.2.27" evidence="2"/>
<name>A0A8X8XST5_SALSN</name>
<evidence type="ECO:0000256" key="8">
    <source>
        <dbReference type="PROSITE-ProRule" id="PRU00175"/>
    </source>
</evidence>
<evidence type="ECO:0000256" key="9">
    <source>
        <dbReference type="SAM" id="MobiDB-lite"/>
    </source>
</evidence>
<gene>
    <name evidence="11" type="ORF">SASPL_116216</name>
</gene>
<dbReference type="AlphaFoldDB" id="A0A8X8XST5"/>
<feature type="compositionally biased region" description="Acidic residues" evidence="9">
    <location>
        <begin position="110"/>
        <end position="121"/>
    </location>
</feature>
<evidence type="ECO:0000256" key="3">
    <source>
        <dbReference type="ARBA" id="ARBA00022679"/>
    </source>
</evidence>
<reference evidence="11" key="2">
    <citation type="submission" date="2020-08" db="EMBL/GenBank/DDBJ databases">
        <title>Plant Genome Project.</title>
        <authorList>
            <person name="Zhang R.-G."/>
        </authorList>
    </citation>
    <scope>NUCLEOTIDE SEQUENCE</scope>
    <source>
        <strain evidence="11">Huo1</strain>
        <tissue evidence="11">Leaf</tissue>
    </source>
</reference>
<keyword evidence="3" id="KW-0808">Transferase</keyword>
<dbReference type="PANTHER" id="PTHR15710:SF242">
    <property type="entry name" value="OS06G0633500 PROTEIN"/>
    <property type="match status" value="1"/>
</dbReference>
<feature type="region of interest" description="Disordered" evidence="9">
    <location>
        <begin position="1"/>
        <end position="22"/>
    </location>
</feature>
<keyword evidence="5 8" id="KW-0863">Zinc-finger</keyword>
<feature type="compositionally biased region" description="Low complexity" evidence="9">
    <location>
        <begin position="344"/>
        <end position="359"/>
    </location>
</feature>
<evidence type="ECO:0000313" key="12">
    <source>
        <dbReference type="Proteomes" id="UP000298416"/>
    </source>
</evidence>
<feature type="domain" description="RING-type" evidence="10">
    <location>
        <begin position="284"/>
        <end position="325"/>
    </location>
</feature>
<keyword evidence="7" id="KW-0862">Zinc</keyword>
<feature type="region of interest" description="Disordered" evidence="9">
    <location>
        <begin position="332"/>
        <end position="374"/>
    </location>
</feature>
<dbReference type="GO" id="GO:0016567">
    <property type="term" value="P:protein ubiquitination"/>
    <property type="evidence" value="ECO:0007669"/>
    <property type="project" value="TreeGrafter"/>
</dbReference>
<evidence type="ECO:0000256" key="6">
    <source>
        <dbReference type="ARBA" id="ARBA00022786"/>
    </source>
</evidence>
<keyword evidence="12" id="KW-1185">Reference proteome</keyword>
<dbReference type="SMART" id="SM00184">
    <property type="entry name" value="RING"/>
    <property type="match status" value="1"/>
</dbReference>
<dbReference type="GO" id="GO:0008270">
    <property type="term" value="F:zinc ion binding"/>
    <property type="evidence" value="ECO:0007669"/>
    <property type="project" value="UniProtKB-KW"/>
</dbReference>
<evidence type="ECO:0000256" key="4">
    <source>
        <dbReference type="ARBA" id="ARBA00022723"/>
    </source>
</evidence>
<dbReference type="InterPro" id="IPR001841">
    <property type="entry name" value="Znf_RING"/>
</dbReference>
<comment type="caution">
    <text evidence="11">The sequence shown here is derived from an EMBL/GenBank/DDBJ whole genome shotgun (WGS) entry which is preliminary data.</text>
</comment>
<keyword evidence="6" id="KW-0833">Ubl conjugation pathway</keyword>
<protein>
    <recommendedName>
        <fullName evidence="2">RING-type E3 ubiquitin transferase</fullName>
        <ecNumber evidence="2">2.3.2.27</ecNumber>
    </recommendedName>
</protein>
<proteinExistence type="predicted"/>